<dbReference type="SUPFAM" id="SSF47226">
    <property type="entry name" value="Histidine-containing phosphotransfer domain, HPT domain"/>
    <property type="match status" value="1"/>
</dbReference>
<dbReference type="PROSITE" id="PS50894">
    <property type="entry name" value="HPT"/>
    <property type="match status" value="1"/>
</dbReference>
<name>A0A371XBM5_9HYPH</name>
<accession>A0A371XBM5</accession>
<evidence type="ECO:0000256" key="2">
    <source>
        <dbReference type="PROSITE-ProRule" id="PRU00110"/>
    </source>
</evidence>
<evidence type="ECO:0000256" key="1">
    <source>
        <dbReference type="ARBA" id="ARBA00023012"/>
    </source>
</evidence>
<evidence type="ECO:0000259" key="3">
    <source>
        <dbReference type="PROSITE" id="PS50894"/>
    </source>
</evidence>
<dbReference type="GO" id="GO:0000160">
    <property type="term" value="P:phosphorelay signal transduction system"/>
    <property type="evidence" value="ECO:0007669"/>
    <property type="project" value="UniProtKB-KW"/>
</dbReference>
<dbReference type="Proteomes" id="UP000262379">
    <property type="component" value="Unassembled WGS sequence"/>
</dbReference>
<dbReference type="Gene3D" id="1.20.120.160">
    <property type="entry name" value="HPT domain"/>
    <property type="match status" value="1"/>
</dbReference>
<organism evidence="4 5">
    <name type="scientific">Mesorhizobium denitrificans</name>
    <dbReference type="NCBI Taxonomy" id="2294114"/>
    <lineage>
        <taxon>Bacteria</taxon>
        <taxon>Pseudomonadati</taxon>
        <taxon>Pseudomonadota</taxon>
        <taxon>Alphaproteobacteria</taxon>
        <taxon>Hyphomicrobiales</taxon>
        <taxon>Phyllobacteriaceae</taxon>
        <taxon>Mesorhizobium</taxon>
    </lineage>
</organism>
<keyword evidence="2" id="KW-0597">Phosphoprotein</keyword>
<dbReference type="InterPro" id="IPR008207">
    <property type="entry name" value="Sig_transdc_His_kin_Hpt_dom"/>
</dbReference>
<dbReference type="Pfam" id="PF01627">
    <property type="entry name" value="Hpt"/>
    <property type="match status" value="1"/>
</dbReference>
<evidence type="ECO:0000313" key="5">
    <source>
        <dbReference type="Proteomes" id="UP000262379"/>
    </source>
</evidence>
<protein>
    <submittedName>
        <fullName evidence="4">Hpt domain-containing protein</fullName>
    </submittedName>
</protein>
<dbReference type="EMBL" id="QURN01000012">
    <property type="protein sequence ID" value="RFC66635.1"/>
    <property type="molecule type" value="Genomic_DNA"/>
</dbReference>
<sequence>MVQNSIFQPVFAPSGEASGGKNMASAPIDITHLAQQTMNDAELQREVLLIFIDQLAAARREIPAAEGEDRTRLAHKLKGAARAVGAFALSDCAERLMLQPDDAQALKQLDGLADEASRFAQLLAG</sequence>
<gene>
    <name evidence="4" type="ORF">DY251_15435</name>
</gene>
<dbReference type="AlphaFoldDB" id="A0A371XBM5"/>
<dbReference type="InterPro" id="IPR036641">
    <property type="entry name" value="HPT_dom_sf"/>
</dbReference>
<dbReference type="GO" id="GO:0004672">
    <property type="term" value="F:protein kinase activity"/>
    <property type="evidence" value="ECO:0007669"/>
    <property type="project" value="UniProtKB-ARBA"/>
</dbReference>
<comment type="caution">
    <text evidence="4">The sequence shown here is derived from an EMBL/GenBank/DDBJ whole genome shotgun (WGS) entry which is preliminary data.</text>
</comment>
<feature type="domain" description="HPt" evidence="3">
    <location>
        <begin position="36"/>
        <end position="125"/>
    </location>
</feature>
<keyword evidence="5" id="KW-1185">Reference proteome</keyword>
<keyword evidence="1" id="KW-0902">Two-component regulatory system</keyword>
<reference evidence="5" key="1">
    <citation type="submission" date="2018-08" db="EMBL/GenBank/DDBJ databases">
        <authorList>
            <person name="Im W.T."/>
        </authorList>
    </citation>
    <scope>NUCLEOTIDE SEQUENCE [LARGE SCALE GENOMIC DNA]</scope>
    <source>
        <strain evidence="5">LA-28</strain>
    </source>
</reference>
<proteinExistence type="predicted"/>
<evidence type="ECO:0000313" key="4">
    <source>
        <dbReference type="EMBL" id="RFC66635.1"/>
    </source>
</evidence>
<feature type="modified residue" description="Phosphohistidine" evidence="2">
    <location>
        <position position="75"/>
    </location>
</feature>